<accession>A0A317X198</accession>
<evidence type="ECO:0000313" key="2">
    <source>
        <dbReference type="Proteomes" id="UP000247233"/>
    </source>
</evidence>
<comment type="caution">
    <text evidence="1">The sequence shown here is derived from an EMBL/GenBank/DDBJ whole genome shotgun (WGS) entry which is preliminary data.</text>
</comment>
<proteinExistence type="predicted"/>
<dbReference type="RefSeq" id="XP_025403824.1">
    <property type="nucleotide sequence ID" value="XM_025546994.1"/>
</dbReference>
<dbReference type="EMBL" id="MSFL01000001">
    <property type="protein sequence ID" value="PWY92085.1"/>
    <property type="molecule type" value="Genomic_DNA"/>
</dbReference>
<name>A0A317X198_9EURO</name>
<organism evidence="1 2">
    <name type="scientific">Aspergillus heteromorphus CBS 117.55</name>
    <dbReference type="NCBI Taxonomy" id="1448321"/>
    <lineage>
        <taxon>Eukaryota</taxon>
        <taxon>Fungi</taxon>
        <taxon>Dikarya</taxon>
        <taxon>Ascomycota</taxon>
        <taxon>Pezizomycotina</taxon>
        <taxon>Eurotiomycetes</taxon>
        <taxon>Eurotiomycetidae</taxon>
        <taxon>Eurotiales</taxon>
        <taxon>Aspergillaceae</taxon>
        <taxon>Aspergillus</taxon>
        <taxon>Aspergillus subgen. Circumdati</taxon>
    </lineage>
</organism>
<dbReference type="AlphaFoldDB" id="A0A317X198"/>
<evidence type="ECO:0000313" key="1">
    <source>
        <dbReference type="EMBL" id="PWY92085.1"/>
    </source>
</evidence>
<sequence length="227" mass="23187">MCYYKPNKPPCTCHFLQLVQPCAKAVLYPSPNENPAPLIQVCPEQLIARGVGQRHCVACCGLFSPLDDDMALRMYNTANLTNPGGLKAEEIDAARFMIRSPSPFPGQNNNSVSVLKREEDRVVASGVGGGASGGGAAGGAGGGAAAGEGIMATAAPAALMAPSFQGIIGASGGLGDFGIQGLDTVMEEAFEGIGEEDWLKFLTSELSSPIREAGGEGGKKDGAKGGQ</sequence>
<dbReference type="Proteomes" id="UP000247233">
    <property type="component" value="Unassembled WGS sequence"/>
</dbReference>
<reference evidence="1 2" key="1">
    <citation type="submission" date="2016-12" db="EMBL/GenBank/DDBJ databases">
        <title>The genomes of Aspergillus section Nigri reveals drivers in fungal speciation.</title>
        <authorList>
            <consortium name="DOE Joint Genome Institute"/>
            <person name="Vesth T.C."/>
            <person name="Nybo J."/>
            <person name="Theobald S."/>
            <person name="Brandl J."/>
            <person name="Frisvad J.C."/>
            <person name="Nielsen K.F."/>
            <person name="Lyhne E.K."/>
            <person name="Kogle M.E."/>
            <person name="Kuo A."/>
            <person name="Riley R."/>
            <person name="Clum A."/>
            <person name="Nolan M."/>
            <person name="Lipzen A."/>
            <person name="Salamov A."/>
            <person name="Henrissat B."/>
            <person name="Wiebenga A."/>
            <person name="De Vries R.P."/>
            <person name="Grigoriev I.V."/>
            <person name="Mortensen U.H."/>
            <person name="Andersen M.R."/>
            <person name="Baker S.E."/>
        </authorList>
    </citation>
    <scope>NUCLEOTIDE SEQUENCE [LARGE SCALE GENOMIC DNA]</scope>
    <source>
        <strain evidence="1 2">CBS 117.55</strain>
    </source>
</reference>
<keyword evidence="2" id="KW-1185">Reference proteome</keyword>
<dbReference type="VEuPathDB" id="FungiDB:BO70DRAFT_401837"/>
<dbReference type="GeneID" id="37069231"/>
<dbReference type="OrthoDB" id="4510598at2759"/>
<gene>
    <name evidence="1" type="ORF">BO70DRAFT_401837</name>
</gene>
<protein>
    <submittedName>
        <fullName evidence="1">Uncharacterized protein</fullName>
    </submittedName>
</protein>